<sequence>MVKELIEDNPLNAGADALAAKGDAAVREALEKAGRRLQEIEDAIGAVIIGQKDVVHQVLIAMLAGGHVLLEGVPGLGKTALVRTIGGVTGLGFRRIQFTPDLMPADITGTQIYDARSTGEPFKFIPGPVFSNILLADEINRATPKTQSALLEAMQEKTVTVGGVGHPLPEPFFVLATQNPLEMEGTYPLPEAQLDRFIFKINVAFPTAEELAAIGNLTTGAANPEIKKVLEPGEMLQWQQLVRKVVVVREIMDYAVQLVLATRPDSPEASEQVRRYVRYGSGPRGLQALLLGARAEAFRAGRASVGYDDIRKVAAASLRHRLLLNFEAAADGITPDTLIRGQAGDI</sequence>
<protein>
    <submittedName>
        <fullName evidence="5">MoxR-like ATPase</fullName>
    </submittedName>
</protein>
<feature type="domain" description="AAA+ ATPase" evidence="4">
    <location>
        <begin position="64"/>
        <end position="207"/>
    </location>
</feature>
<organism evidence="5 6">
    <name type="scientific">Desulfotruncus arcticus DSM 17038</name>
    <dbReference type="NCBI Taxonomy" id="1121424"/>
    <lineage>
        <taxon>Bacteria</taxon>
        <taxon>Bacillati</taxon>
        <taxon>Bacillota</taxon>
        <taxon>Clostridia</taxon>
        <taxon>Eubacteriales</taxon>
        <taxon>Desulfallaceae</taxon>
        <taxon>Desulfotruncus</taxon>
    </lineage>
</organism>
<keyword evidence="6" id="KW-1185">Reference proteome</keyword>
<dbReference type="PIRSF" id="PIRSF002849">
    <property type="entry name" value="AAA_ATPase_chaperone_MoxR_prd"/>
    <property type="match status" value="1"/>
</dbReference>
<dbReference type="Gene3D" id="3.40.50.300">
    <property type="entry name" value="P-loop containing nucleotide triphosphate hydrolases"/>
    <property type="match status" value="1"/>
</dbReference>
<dbReference type="GO" id="GO:0016887">
    <property type="term" value="F:ATP hydrolysis activity"/>
    <property type="evidence" value="ECO:0007669"/>
    <property type="project" value="InterPro"/>
</dbReference>
<dbReference type="Proteomes" id="UP000199337">
    <property type="component" value="Unassembled WGS sequence"/>
</dbReference>
<dbReference type="Pfam" id="PF17863">
    <property type="entry name" value="AAA_lid_2"/>
    <property type="match status" value="1"/>
</dbReference>
<evidence type="ECO:0000256" key="3">
    <source>
        <dbReference type="ARBA" id="ARBA00061607"/>
    </source>
</evidence>
<comment type="similarity">
    <text evidence="3">Belongs to the MoxR family.</text>
</comment>
<dbReference type="Pfam" id="PF07726">
    <property type="entry name" value="AAA_3"/>
    <property type="match status" value="1"/>
</dbReference>
<dbReference type="GO" id="GO:0005524">
    <property type="term" value="F:ATP binding"/>
    <property type="evidence" value="ECO:0007669"/>
    <property type="project" value="UniProtKB-KW"/>
</dbReference>
<keyword evidence="1" id="KW-0547">Nucleotide-binding</keyword>
<evidence type="ECO:0000313" key="5">
    <source>
        <dbReference type="EMBL" id="SFG55889.1"/>
    </source>
</evidence>
<dbReference type="InterPro" id="IPR003593">
    <property type="entry name" value="AAA+_ATPase"/>
</dbReference>
<gene>
    <name evidence="5" type="ORF">SAMN05660649_01987</name>
</gene>
<proteinExistence type="inferred from homology"/>
<dbReference type="OrthoDB" id="9808397at2"/>
<dbReference type="AlphaFoldDB" id="A0A1I2SVI1"/>
<evidence type="ECO:0000256" key="2">
    <source>
        <dbReference type="ARBA" id="ARBA00022840"/>
    </source>
</evidence>
<dbReference type="SMART" id="SM00382">
    <property type="entry name" value="AAA"/>
    <property type="match status" value="1"/>
</dbReference>
<dbReference type="InterPro" id="IPR041628">
    <property type="entry name" value="ChlI/MoxR_AAA_lid"/>
</dbReference>
<dbReference type="InterPro" id="IPR011703">
    <property type="entry name" value="ATPase_AAA-3"/>
</dbReference>
<accession>A0A1I2SVI1</accession>
<dbReference type="RefSeq" id="WP_092471176.1">
    <property type="nucleotide sequence ID" value="NZ_FOOX01000006.1"/>
</dbReference>
<dbReference type="InterPro" id="IPR027417">
    <property type="entry name" value="P-loop_NTPase"/>
</dbReference>
<name>A0A1I2SVI1_9FIRM</name>
<reference evidence="6" key="1">
    <citation type="submission" date="2016-10" db="EMBL/GenBank/DDBJ databases">
        <authorList>
            <person name="Varghese N."/>
            <person name="Submissions S."/>
        </authorList>
    </citation>
    <scope>NUCLEOTIDE SEQUENCE [LARGE SCALE GENOMIC DNA]</scope>
    <source>
        <strain evidence="6">DSM 17038</strain>
    </source>
</reference>
<dbReference type="FunFam" id="3.40.50.300:FF:000640">
    <property type="entry name" value="MoxR family ATPase"/>
    <property type="match status" value="1"/>
</dbReference>
<evidence type="ECO:0000313" key="6">
    <source>
        <dbReference type="Proteomes" id="UP000199337"/>
    </source>
</evidence>
<dbReference type="InterPro" id="IPR050764">
    <property type="entry name" value="CbbQ/NirQ/NorQ/GpvN"/>
</dbReference>
<evidence type="ECO:0000256" key="1">
    <source>
        <dbReference type="ARBA" id="ARBA00022741"/>
    </source>
</evidence>
<keyword evidence="2" id="KW-0067">ATP-binding</keyword>
<dbReference type="CDD" id="cd00009">
    <property type="entry name" value="AAA"/>
    <property type="match status" value="1"/>
</dbReference>
<dbReference type="STRING" id="341036.SAMN05660649_01987"/>
<dbReference type="PANTHER" id="PTHR42759">
    <property type="entry name" value="MOXR FAMILY PROTEIN"/>
    <property type="match status" value="1"/>
</dbReference>
<evidence type="ECO:0000259" key="4">
    <source>
        <dbReference type="SMART" id="SM00382"/>
    </source>
</evidence>
<dbReference type="Gene3D" id="1.10.8.80">
    <property type="entry name" value="Magnesium chelatase subunit I, C-Terminal domain"/>
    <property type="match status" value="1"/>
</dbReference>
<dbReference type="PANTHER" id="PTHR42759:SF1">
    <property type="entry name" value="MAGNESIUM-CHELATASE SUBUNIT CHLD"/>
    <property type="match status" value="1"/>
</dbReference>
<dbReference type="SUPFAM" id="SSF52540">
    <property type="entry name" value="P-loop containing nucleoside triphosphate hydrolases"/>
    <property type="match status" value="1"/>
</dbReference>
<dbReference type="EMBL" id="FOOX01000006">
    <property type="protein sequence ID" value="SFG55889.1"/>
    <property type="molecule type" value="Genomic_DNA"/>
</dbReference>